<keyword evidence="1" id="KW-0175">Coiled coil</keyword>
<name>A0A0H2KJ52_9MICO</name>
<feature type="coiled-coil region" evidence="1">
    <location>
        <begin position="171"/>
        <end position="198"/>
    </location>
</feature>
<evidence type="ECO:0000313" key="2">
    <source>
        <dbReference type="EMBL" id="KLN33218.1"/>
    </source>
</evidence>
<evidence type="ECO:0000313" key="3">
    <source>
        <dbReference type="Proteomes" id="UP000035265"/>
    </source>
</evidence>
<dbReference type="AlphaFoldDB" id="A0A0H2KJ52"/>
<dbReference type="PATRIC" id="fig|264251.5.peg.3784"/>
<organism evidence="2 3">
    <name type="scientific">Cellulosimicrobium funkei</name>
    <dbReference type="NCBI Taxonomy" id="264251"/>
    <lineage>
        <taxon>Bacteria</taxon>
        <taxon>Bacillati</taxon>
        <taxon>Actinomycetota</taxon>
        <taxon>Actinomycetes</taxon>
        <taxon>Micrococcales</taxon>
        <taxon>Promicromonosporaceae</taxon>
        <taxon>Cellulosimicrobium</taxon>
    </lineage>
</organism>
<evidence type="ECO:0000256" key="1">
    <source>
        <dbReference type="SAM" id="Coils"/>
    </source>
</evidence>
<dbReference type="RefSeq" id="WP_052877772.1">
    <property type="nucleotide sequence ID" value="NZ_JNBQ01000041.1"/>
</dbReference>
<gene>
    <name evidence="2" type="ORF">FB00_18660</name>
</gene>
<protein>
    <submittedName>
        <fullName evidence="2">Uncharacterized protein</fullName>
    </submittedName>
</protein>
<dbReference type="Proteomes" id="UP000035265">
    <property type="component" value="Unassembled WGS sequence"/>
</dbReference>
<accession>A0A0H2KJ52</accession>
<reference evidence="2 3" key="1">
    <citation type="submission" date="2014-05" db="EMBL/GenBank/DDBJ databases">
        <title>Cellulosimicrobium funkei U11 genome.</title>
        <authorList>
            <person name="Hu C."/>
            <person name="Gong Y."/>
            <person name="Wan W."/>
            <person name="Jiang M."/>
        </authorList>
    </citation>
    <scope>NUCLEOTIDE SEQUENCE [LARGE SCALE GENOMIC DNA]</scope>
    <source>
        <strain evidence="2 3">U11</strain>
    </source>
</reference>
<dbReference type="STRING" id="264251.FB00_18660"/>
<sequence length="203" mass="21545">MADDLTRPTVEGPALADVVHRLADTPPDVLDHPVVVAAALVGDTADLLAGGGAVGVLRGPQRAAVEALCTHAPYAALAGTVCWLLRDEHLLAASAFRAAATPGALVRVVEQAVPALALLRTPDDWLHAPTAREELARAVLRELGLRPAGESPEVAQDRWTAVSTAEQRRIAHEMAQEARRAEQLARELAEKRAKEAAAQYANY</sequence>
<dbReference type="EMBL" id="JNBQ01000041">
    <property type="protein sequence ID" value="KLN33218.1"/>
    <property type="molecule type" value="Genomic_DNA"/>
</dbReference>
<comment type="caution">
    <text evidence="2">The sequence shown here is derived from an EMBL/GenBank/DDBJ whole genome shotgun (WGS) entry which is preliminary data.</text>
</comment>
<keyword evidence="3" id="KW-1185">Reference proteome</keyword>
<proteinExistence type="predicted"/>